<feature type="domain" description="SCP" evidence="1">
    <location>
        <begin position="62"/>
        <end position="110"/>
    </location>
</feature>
<dbReference type="CDD" id="cd05380">
    <property type="entry name" value="CAP_euk"/>
    <property type="match status" value="1"/>
</dbReference>
<keyword evidence="3" id="KW-1185">Reference proteome</keyword>
<dbReference type="SUPFAM" id="SSF55797">
    <property type="entry name" value="PR-1-like"/>
    <property type="match status" value="1"/>
</dbReference>
<dbReference type="Gene3D" id="3.40.33.10">
    <property type="entry name" value="CAP"/>
    <property type="match status" value="1"/>
</dbReference>
<proteinExistence type="predicted"/>
<dbReference type="Proteomes" id="UP000054047">
    <property type="component" value="Unassembled WGS sequence"/>
</dbReference>
<gene>
    <name evidence="2" type="ORF">ANCDUO_06221</name>
</gene>
<evidence type="ECO:0000313" key="3">
    <source>
        <dbReference type="Proteomes" id="UP000054047"/>
    </source>
</evidence>
<accession>A0A0C2GQ62</accession>
<evidence type="ECO:0000313" key="2">
    <source>
        <dbReference type="EMBL" id="KIH63475.1"/>
    </source>
</evidence>
<dbReference type="Pfam" id="PF00188">
    <property type="entry name" value="CAP"/>
    <property type="match status" value="1"/>
</dbReference>
<name>A0A0C2GQ62_9BILA</name>
<dbReference type="EMBL" id="KN728632">
    <property type="protein sequence ID" value="KIH63475.1"/>
    <property type="molecule type" value="Genomic_DNA"/>
</dbReference>
<dbReference type="InterPro" id="IPR035940">
    <property type="entry name" value="CAP_sf"/>
</dbReference>
<feature type="non-terminal residue" evidence="2">
    <location>
        <position position="141"/>
    </location>
</feature>
<dbReference type="InterPro" id="IPR014044">
    <property type="entry name" value="CAP_dom"/>
</dbReference>
<sequence length="141" mass="15633">MEKKSNTVPQPCSSFPRDRCDWSGVNIDATCPKTPVSIVVVKLNVCAKCKGDFSDEFRVTALDMHNYYRRLAATGWAKNGDKYAKTAAKMVKLEYDKDLEDKAIAHVNAAVCPTTEESGLAGENFWKTGLFNTPHLDGIKE</sequence>
<organism evidence="2 3">
    <name type="scientific">Ancylostoma duodenale</name>
    <dbReference type="NCBI Taxonomy" id="51022"/>
    <lineage>
        <taxon>Eukaryota</taxon>
        <taxon>Metazoa</taxon>
        <taxon>Ecdysozoa</taxon>
        <taxon>Nematoda</taxon>
        <taxon>Chromadorea</taxon>
        <taxon>Rhabditida</taxon>
        <taxon>Rhabditina</taxon>
        <taxon>Rhabditomorpha</taxon>
        <taxon>Strongyloidea</taxon>
        <taxon>Ancylostomatidae</taxon>
        <taxon>Ancylostomatinae</taxon>
        <taxon>Ancylostoma</taxon>
    </lineage>
</organism>
<dbReference type="OrthoDB" id="5816351at2759"/>
<dbReference type="AlphaFoldDB" id="A0A0C2GQ62"/>
<evidence type="ECO:0000259" key="1">
    <source>
        <dbReference type="Pfam" id="PF00188"/>
    </source>
</evidence>
<reference evidence="2 3" key="1">
    <citation type="submission" date="2013-12" db="EMBL/GenBank/DDBJ databases">
        <title>Draft genome of the parsitic nematode Ancylostoma duodenale.</title>
        <authorList>
            <person name="Mitreva M."/>
        </authorList>
    </citation>
    <scope>NUCLEOTIDE SEQUENCE [LARGE SCALE GENOMIC DNA]</scope>
    <source>
        <strain evidence="2 3">Zhejiang</strain>
    </source>
</reference>
<protein>
    <recommendedName>
        <fullName evidence="1">SCP domain-containing protein</fullName>
    </recommendedName>
</protein>